<evidence type="ECO:0000256" key="1">
    <source>
        <dbReference type="SAM" id="Phobius"/>
    </source>
</evidence>
<dbReference type="NCBIfam" id="TIGR02115">
    <property type="entry name" value="potass_kdpF"/>
    <property type="match status" value="1"/>
</dbReference>
<gene>
    <name evidence="2" type="primary">kdpF</name>
    <name evidence="2" type="ORF">HGB38_09210</name>
</gene>
<name>A0A7X6R2I5_9NOCA</name>
<protein>
    <submittedName>
        <fullName evidence="2">K(+)-transporting ATPase subunit F</fullName>
    </submittedName>
</protein>
<dbReference type="Pfam" id="PF09604">
    <property type="entry name" value="Potass_KdpF"/>
    <property type="match status" value="1"/>
</dbReference>
<dbReference type="AlphaFoldDB" id="A0A7X6R2I5"/>
<evidence type="ECO:0000313" key="2">
    <source>
        <dbReference type="EMBL" id="NKY26395.1"/>
    </source>
</evidence>
<proteinExistence type="predicted"/>
<keyword evidence="3" id="KW-1185">Reference proteome</keyword>
<dbReference type="InterPro" id="IPR011726">
    <property type="entry name" value="KdpF"/>
</dbReference>
<keyword evidence="1" id="KW-1133">Transmembrane helix</keyword>
<accession>A0A7X6R2I5</accession>
<comment type="caution">
    <text evidence="2">The sequence shown here is derived from an EMBL/GenBank/DDBJ whole genome shotgun (WGS) entry which is preliminary data.</text>
</comment>
<evidence type="ECO:0000313" key="3">
    <source>
        <dbReference type="Proteomes" id="UP000540698"/>
    </source>
</evidence>
<dbReference type="Proteomes" id="UP000540698">
    <property type="component" value="Unassembled WGS sequence"/>
</dbReference>
<keyword evidence="1" id="KW-0812">Transmembrane</keyword>
<dbReference type="GO" id="GO:0008556">
    <property type="term" value="F:P-type potassium transmembrane transporter activity"/>
    <property type="evidence" value="ECO:0007669"/>
    <property type="project" value="InterPro"/>
</dbReference>
<reference evidence="2 3" key="1">
    <citation type="submission" date="2020-04" db="EMBL/GenBank/DDBJ databases">
        <title>MicrobeNet Type strains.</title>
        <authorList>
            <person name="Nicholson A.C."/>
        </authorList>
    </citation>
    <scope>NUCLEOTIDE SEQUENCE [LARGE SCALE GENOMIC DNA]</scope>
    <source>
        <strain evidence="2 3">DSM 44956</strain>
    </source>
</reference>
<feature type="transmembrane region" description="Helical" evidence="1">
    <location>
        <begin position="6"/>
        <end position="25"/>
    </location>
</feature>
<dbReference type="GO" id="GO:0005886">
    <property type="term" value="C:plasma membrane"/>
    <property type="evidence" value="ECO:0007669"/>
    <property type="project" value="InterPro"/>
</dbReference>
<organism evidence="2 3">
    <name type="scientific">Nocardia gamkensis</name>
    <dbReference type="NCBI Taxonomy" id="352869"/>
    <lineage>
        <taxon>Bacteria</taxon>
        <taxon>Bacillati</taxon>
        <taxon>Actinomycetota</taxon>
        <taxon>Actinomycetes</taxon>
        <taxon>Mycobacteriales</taxon>
        <taxon>Nocardiaceae</taxon>
        <taxon>Nocardia</taxon>
    </lineage>
</organism>
<sequence>MVTANWIGLVLAVGVAIYLIAALLFPERF</sequence>
<keyword evidence="1" id="KW-0472">Membrane</keyword>
<dbReference type="EMBL" id="JAAXOS010000004">
    <property type="protein sequence ID" value="NKY26395.1"/>
    <property type="molecule type" value="Genomic_DNA"/>
</dbReference>